<dbReference type="UniPathway" id="UPA00011"/>
<dbReference type="PANTHER" id="PTHR45527">
    <property type="entry name" value="NONRIBOSOMAL PEPTIDE SYNTHETASE"/>
    <property type="match status" value="1"/>
</dbReference>
<dbReference type="GO" id="GO:0003824">
    <property type="term" value="F:catalytic activity"/>
    <property type="evidence" value="ECO:0007669"/>
    <property type="project" value="InterPro"/>
</dbReference>
<evidence type="ECO:0000259" key="1">
    <source>
        <dbReference type="Pfam" id="PF00501"/>
    </source>
</evidence>
<dbReference type="Pfam" id="PF00501">
    <property type="entry name" value="AMP-binding"/>
    <property type="match status" value="1"/>
</dbReference>
<dbReference type="PANTHER" id="PTHR45527:SF1">
    <property type="entry name" value="FATTY ACID SYNTHASE"/>
    <property type="match status" value="1"/>
</dbReference>
<dbReference type="InterPro" id="IPR020845">
    <property type="entry name" value="AMP-binding_CS"/>
</dbReference>
<dbReference type="AlphaFoldDB" id="A0A7I7Q992"/>
<proteinExistence type="predicted"/>
<dbReference type="GO" id="GO:0005829">
    <property type="term" value="C:cytosol"/>
    <property type="evidence" value="ECO:0007669"/>
    <property type="project" value="TreeGrafter"/>
</dbReference>
<organism evidence="3 4">
    <name type="scientific">Mycobacterium stomatepiae</name>
    <dbReference type="NCBI Taxonomy" id="470076"/>
    <lineage>
        <taxon>Bacteria</taxon>
        <taxon>Bacillati</taxon>
        <taxon>Actinomycetota</taxon>
        <taxon>Actinomycetes</taxon>
        <taxon>Mycobacteriales</taxon>
        <taxon>Mycobacteriaceae</taxon>
        <taxon>Mycobacterium</taxon>
        <taxon>Mycobacterium simiae complex</taxon>
    </lineage>
</organism>
<dbReference type="Gene3D" id="3.30.559.30">
    <property type="entry name" value="Nonribosomal peptide synthetase, condensation domain"/>
    <property type="match status" value="1"/>
</dbReference>
<reference evidence="3 4" key="1">
    <citation type="journal article" date="2019" name="Emerg. Microbes Infect.">
        <title>Comprehensive subspecies identification of 175 nontuberculous mycobacteria species based on 7547 genomic profiles.</title>
        <authorList>
            <person name="Matsumoto Y."/>
            <person name="Kinjo T."/>
            <person name="Motooka D."/>
            <person name="Nabeya D."/>
            <person name="Jung N."/>
            <person name="Uechi K."/>
            <person name="Horii T."/>
            <person name="Iida T."/>
            <person name="Fujita J."/>
            <person name="Nakamura S."/>
        </authorList>
    </citation>
    <scope>NUCLEOTIDE SEQUENCE [LARGE SCALE GENOMIC DNA]</scope>
    <source>
        <strain evidence="3 4">JCM 17783</strain>
    </source>
</reference>
<dbReference type="PROSITE" id="PS00455">
    <property type="entry name" value="AMP_BINDING"/>
    <property type="match status" value="1"/>
</dbReference>
<accession>A0A7I7Q992</accession>
<dbReference type="SUPFAM" id="SSF56801">
    <property type="entry name" value="Acetyl-CoA synthetase-like"/>
    <property type="match status" value="1"/>
</dbReference>
<evidence type="ECO:0000313" key="4">
    <source>
        <dbReference type="Proteomes" id="UP000467130"/>
    </source>
</evidence>
<feature type="domain" description="AMP-dependent synthetase/ligase" evidence="1">
    <location>
        <begin position="437"/>
        <end position="775"/>
    </location>
</feature>
<dbReference type="GO" id="GO:0044550">
    <property type="term" value="P:secondary metabolite biosynthetic process"/>
    <property type="evidence" value="ECO:0007669"/>
    <property type="project" value="TreeGrafter"/>
</dbReference>
<feature type="domain" description="Condensation" evidence="2">
    <location>
        <begin position="3"/>
        <end position="414"/>
    </location>
</feature>
<dbReference type="InterPro" id="IPR023213">
    <property type="entry name" value="CAT-like_dom_sf"/>
</dbReference>
<dbReference type="Gene3D" id="3.30.559.10">
    <property type="entry name" value="Chloramphenicol acetyltransferase-like domain"/>
    <property type="match status" value="1"/>
</dbReference>
<dbReference type="Pfam" id="PF00668">
    <property type="entry name" value="Condensation"/>
    <property type="match status" value="1"/>
</dbReference>
<evidence type="ECO:0000259" key="2">
    <source>
        <dbReference type="Pfam" id="PF00668"/>
    </source>
</evidence>
<dbReference type="Gene3D" id="2.30.38.10">
    <property type="entry name" value="Luciferase, Domain 3"/>
    <property type="match status" value="1"/>
</dbReference>
<gene>
    <name evidence="3" type="ORF">MSTO_29260</name>
</gene>
<dbReference type="InterPro" id="IPR010071">
    <property type="entry name" value="AA_adenyl_dom"/>
</dbReference>
<dbReference type="GO" id="GO:0008610">
    <property type="term" value="P:lipid biosynthetic process"/>
    <property type="evidence" value="ECO:0007669"/>
    <property type="project" value="UniProtKB-ARBA"/>
</dbReference>
<dbReference type="InterPro" id="IPR001242">
    <property type="entry name" value="Condensation_dom"/>
</dbReference>
<dbReference type="InterPro" id="IPR000873">
    <property type="entry name" value="AMP-dep_synth/lig_dom"/>
</dbReference>
<dbReference type="GO" id="GO:0043041">
    <property type="term" value="P:amino acid activation for nonribosomal peptide biosynthetic process"/>
    <property type="evidence" value="ECO:0007669"/>
    <property type="project" value="TreeGrafter"/>
</dbReference>
<dbReference type="FunFam" id="3.40.50.12780:FF:000012">
    <property type="entry name" value="Non-ribosomal peptide synthetase"/>
    <property type="match status" value="1"/>
</dbReference>
<dbReference type="KEGG" id="msto:MSTO_29260"/>
<dbReference type="NCBIfam" id="TIGR01733">
    <property type="entry name" value="AA-adenyl-dom"/>
    <property type="match status" value="1"/>
</dbReference>
<dbReference type="FunFam" id="3.40.50.980:FF:000001">
    <property type="entry name" value="Non-ribosomal peptide synthetase"/>
    <property type="match status" value="1"/>
</dbReference>
<evidence type="ECO:0008006" key="5">
    <source>
        <dbReference type="Google" id="ProtNLM"/>
    </source>
</evidence>
<dbReference type="Proteomes" id="UP000467130">
    <property type="component" value="Chromosome"/>
</dbReference>
<evidence type="ECO:0000313" key="3">
    <source>
        <dbReference type="EMBL" id="BBY22721.1"/>
    </source>
</evidence>
<sequence>MGDHGDVYAVQLDIALRGALDVGRLRDAVAVVVGRHPHLVARFSQQFDQPVQVISADPVVGWRYVDLTACAADAGDVEVQIEQVCAAERGAVCDLEHQPASRVALICTAPDQYRFVLTNHHIVLDGWSLPILLQEIFASYYGQRLAVATPYRRFVTWVAEQDLDRARAAWGEVLAGLQTPTLVGPSEPMVLGQRGIESCELTAELTEAIGVLARRCHTTVNTVLQAGWAQLLVSLTGHQDVVFGIAVSGREAELVGVESMVGLLINTVPVRATITAATTSIELLEQLTDEHVKVLDHQYLSLTEIHRVAGHDRLFDTLFAFENYPVDTEAPLGADGLAITGFSSREYNHYPLSIQVAPGHELALRLEFDTDVFDPATIETLIERLQRVLEAMTAEPGVRLSSIEVLEAGERARLDRWSNRDVLEVVGPVPVSVPALFAQQVTRVPEAVAVSFAGASLTYRQLDEASNRVAQWLVGRGVGAGQCVALVMPRGARAITAIVGVLKSGAAYVPIDPSVPDTRIEFVLTDAAPVAVITTAVLAERLEGLAGRDLWVIDVDDPAIAAQPATAVTAGPAPDDIAYVIYTSGTTGVPKGVGIAHHNVTDLIDSLDSRLPREGVWSQWHSYAFDVSVWEIWGALFHGGRLVVVPEEVVSSPQDFQALLVDEKVDVLTQTPSAVAALSPRGLESVALLLGGEACPPELVDRWATGRVMLNAYGPTEATVFASISAPLVPESGVAPIGGPVSGAALLVLDGWLRPVPVGVAGELYVAGRGVGVGYVGRSGLTGSRFVACPFGGVGARMYRTGDVVSWGPDGQLRYVGRVDEQVKIRGYRIELGEVRAALAGLEGVDQAVVIAREDTPGSSGWSVMSPNPWPGWWIRWWCARSWGGGCRRIWCPRLWSLWMCCR</sequence>
<dbReference type="InterPro" id="IPR045851">
    <property type="entry name" value="AMP-bd_C_sf"/>
</dbReference>
<dbReference type="EMBL" id="AP022587">
    <property type="protein sequence ID" value="BBY22721.1"/>
    <property type="molecule type" value="Genomic_DNA"/>
</dbReference>
<keyword evidence="4" id="KW-1185">Reference proteome</keyword>
<dbReference type="SUPFAM" id="SSF52777">
    <property type="entry name" value="CoA-dependent acyltransferases"/>
    <property type="match status" value="2"/>
</dbReference>
<dbReference type="Gene3D" id="3.30.300.30">
    <property type="match status" value="1"/>
</dbReference>
<name>A0A7I7Q992_9MYCO</name>
<dbReference type="GO" id="GO:0031177">
    <property type="term" value="F:phosphopantetheine binding"/>
    <property type="evidence" value="ECO:0007669"/>
    <property type="project" value="TreeGrafter"/>
</dbReference>
<dbReference type="Gene3D" id="3.40.50.980">
    <property type="match status" value="2"/>
</dbReference>
<protein>
    <recommendedName>
        <fullName evidence="5">Phenyloxazoline synthase MbtB</fullName>
    </recommendedName>
</protein>